<dbReference type="Proteomes" id="UP000499080">
    <property type="component" value="Unassembled WGS sequence"/>
</dbReference>
<sequence length="87" mass="9318">MPLRHPYRLDGHGTSPTGDAGPEEVKNNVRVGEGGAGIRGKILACRPFPHTLGKEVFMIRGATLIIKTDTVKLQLTVTVRIGAVTDN</sequence>
<reference evidence="2 3" key="1">
    <citation type="journal article" date="2019" name="Sci. Rep.">
        <title>Orb-weaving spider Araneus ventricosus genome elucidates the spidroin gene catalogue.</title>
        <authorList>
            <person name="Kono N."/>
            <person name="Nakamura H."/>
            <person name="Ohtoshi R."/>
            <person name="Moran D.A.P."/>
            <person name="Shinohara A."/>
            <person name="Yoshida Y."/>
            <person name="Fujiwara M."/>
            <person name="Mori M."/>
            <person name="Tomita M."/>
            <person name="Arakawa K."/>
        </authorList>
    </citation>
    <scope>NUCLEOTIDE SEQUENCE [LARGE SCALE GENOMIC DNA]</scope>
</reference>
<dbReference type="AlphaFoldDB" id="A0A4Y2R4C3"/>
<feature type="region of interest" description="Disordered" evidence="1">
    <location>
        <begin position="1"/>
        <end position="28"/>
    </location>
</feature>
<comment type="caution">
    <text evidence="2">The sequence shown here is derived from an EMBL/GenBank/DDBJ whole genome shotgun (WGS) entry which is preliminary data.</text>
</comment>
<evidence type="ECO:0000313" key="2">
    <source>
        <dbReference type="EMBL" id="GBN70522.1"/>
    </source>
</evidence>
<organism evidence="2 3">
    <name type="scientific">Araneus ventricosus</name>
    <name type="common">Orbweaver spider</name>
    <name type="synonym">Epeira ventricosa</name>
    <dbReference type="NCBI Taxonomy" id="182803"/>
    <lineage>
        <taxon>Eukaryota</taxon>
        <taxon>Metazoa</taxon>
        <taxon>Ecdysozoa</taxon>
        <taxon>Arthropoda</taxon>
        <taxon>Chelicerata</taxon>
        <taxon>Arachnida</taxon>
        <taxon>Araneae</taxon>
        <taxon>Araneomorphae</taxon>
        <taxon>Entelegynae</taxon>
        <taxon>Araneoidea</taxon>
        <taxon>Araneidae</taxon>
        <taxon>Araneus</taxon>
    </lineage>
</organism>
<evidence type="ECO:0000313" key="3">
    <source>
        <dbReference type="Proteomes" id="UP000499080"/>
    </source>
</evidence>
<accession>A0A4Y2R4C3</accession>
<gene>
    <name evidence="2" type="ORF">AVEN_197588_1</name>
</gene>
<dbReference type="EMBL" id="BGPR01015765">
    <property type="protein sequence ID" value="GBN70522.1"/>
    <property type="molecule type" value="Genomic_DNA"/>
</dbReference>
<protein>
    <submittedName>
        <fullName evidence="2">Uncharacterized protein</fullName>
    </submittedName>
</protein>
<proteinExistence type="predicted"/>
<name>A0A4Y2R4C3_ARAVE</name>
<evidence type="ECO:0000256" key="1">
    <source>
        <dbReference type="SAM" id="MobiDB-lite"/>
    </source>
</evidence>
<keyword evidence="3" id="KW-1185">Reference proteome</keyword>